<dbReference type="GO" id="GO:0004252">
    <property type="term" value="F:serine-type endopeptidase activity"/>
    <property type="evidence" value="ECO:0007669"/>
    <property type="project" value="TreeGrafter"/>
</dbReference>
<dbReference type="PANTHER" id="PTHR42776:SF27">
    <property type="entry name" value="DIPEPTIDYL PEPTIDASE FAMILY MEMBER 6"/>
    <property type="match status" value="1"/>
</dbReference>
<dbReference type="InterPro" id="IPR001375">
    <property type="entry name" value="Peptidase_S9_cat"/>
</dbReference>
<organism evidence="4 5">
    <name type="scientific">Duganella guangzhouensis</name>
    <dbReference type="NCBI Taxonomy" id="2666084"/>
    <lineage>
        <taxon>Bacteria</taxon>
        <taxon>Pseudomonadati</taxon>
        <taxon>Pseudomonadota</taxon>
        <taxon>Betaproteobacteria</taxon>
        <taxon>Burkholderiales</taxon>
        <taxon>Oxalobacteraceae</taxon>
        <taxon>Telluria group</taxon>
        <taxon>Duganella</taxon>
    </lineage>
</organism>
<dbReference type="PANTHER" id="PTHR42776">
    <property type="entry name" value="SERINE PEPTIDASE S9 FAMILY MEMBER"/>
    <property type="match status" value="1"/>
</dbReference>
<dbReference type="SUPFAM" id="SSF50993">
    <property type="entry name" value="Peptidase/esterase 'gauge' domain"/>
    <property type="match status" value="1"/>
</dbReference>
<dbReference type="InterPro" id="IPR029058">
    <property type="entry name" value="AB_hydrolase_fold"/>
</dbReference>
<accession>A0A6I2LE16</accession>
<feature type="signal peptide" evidence="2">
    <location>
        <begin position="1"/>
        <end position="23"/>
    </location>
</feature>
<reference evidence="4 5" key="1">
    <citation type="submission" date="2019-11" db="EMBL/GenBank/DDBJ databases">
        <title>Novel species isolated from a subtropical stream in China.</title>
        <authorList>
            <person name="Lu H."/>
        </authorList>
    </citation>
    <scope>NUCLEOTIDE SEQUENCE [LARGE SCALE GENOMIC DNA]</scope>
    <source>
        <strain evidence="4 5">FT80W</strain>
    </source>
</reference>
<dbReference type="RefSeq" id="WP_154383363.1">
    <property type="nucleotide sequence ID" value="NZ_WKJK01000028.1"/>
</dbReference>
<sequence length="651" mass="72525">MLPALTRTAALLAAAFAANLSAAAEQLPIEQFFQRPAMSGASISPDGKHLALRLLSPQKRVMLYVMDIATRKQKVVAQYDNGDVETFAWMDDHTLAYNVVNTDFQSDLTQPATVEVDIDDLGRKPQPGRSFFMRQRSFADPDFDSQSYLSAPTAHGFSSSVAGFRVFLEVEYTQDMLQYVTPDNDRRRILAPSQVYTWLNDEDGKPRITLSHTSGKDIVGYYDGKQVREIASYVPQTASMLKPVLYAGGAMYVSAYNGQDQSAVYRYDLEQHQLDAKPLISVPGYDAEGYFLLDDHKILGYRIDTDSETTAWFDPTMRALQEQVDAQLPNTINTISVGSHSQTPYVLVDSHSDVQSNRYMLYDRDAKTLKQLGEAHPGVGSASMSRMSMIRYTARDGRQIPAYITLPVNGGNKAHPMVVLMGGTQWQRNGHWEWNDEVQFLASRGYVVLQPDTRGTPGFGRSLQTAGDKQWGRAMQDDIADATQWAIKQGYADPARVCIAGGDYGGYAAMMGLARDPALFKCGISWSGIVDIGVLFARDWKQIVSRRETEPLYVSIGDPAQDSAQFKETSPLYNTARIKQPVLLAYGDEDHRVLYSEGRDFYNKLSATNPQVEFLKYSATVEDARSRANRVDLWKHIEAFLAKNLGPTSGS</sequence>
<dbReference type="Gene3D" id="3.40.50.1820">
    <property type="entry name" value="alpha/beta hydrolase"/>
    <property type="match status" value="1"/>
</dbReference>
<dbReference type="EMBL" id="WKJK01000028">
    <property type="protein sequence ID" value="MRW94489.1"/>
    <property type="molecule type" value="Genomic_DNA"/>
</dbReference>
<protein>
    <submittedName>
        <fullName evidence="4">Prolyl oligopeptidase family serine peptidase</fullName>
    </submittedName>
</protein>
<dbReference type="GO" id="GO:0006508">
    <property type="term" value="P:proteolysis"/>
    <property type="evidence" value="ECO:0007669"/>
    <property type="project" value="InterPro"/>
</dbReference>
<evidence type="ECO:0000259" key="3">
    <source>
        <dbReference type="Pfam" id="PF00326"/>
    </source>
</evidence>
<keyword evidence="2" id="KW-0732">Signal</keyword>
<dbReference type="AlphaFoldDB" id="A0A6I2LE16"/>
<dbReference type="SUPFAM" id="SSF53474">
    <property type="entry name" value="alpha/beta-Hydrolases"/>
    <property type="match status" value="1"/>
</dbReference>
<gene>
    <name evidence="4" type="ORF">GJ699_31420</name>
</gene>
<name>A0A6I2LE16_9BURK</name>
<keyword evidence="5" id="KW-1185">Reference proteome</keyword>
<dbReference type="Proteomes" id="UP000433309">
    <property type="component" value="Unassembled WGS sequence"/>
</dbReference>
<evidence type="ECO:0000256" key="2">
    <source>
        <dbReference type="SAM" id="SignalP"/>
    </source>
</evidence>
<evidence type="ECO:0000313" key="5">
    <source>
        <dbReference type="Proteomes" id="UP000433309"/>
    </source>
</evidence>
<keyword evidence="1" id="KW-0378">Hydrolase</keyword>
<proteinExistence type="predicted"/>
<evidence type="ECO:0000313" key="4">
    <source>
        <dbReference type="EMBL" id="MRW94489.1"/>
    </source>
</evidence>
<dbReference type="Pfam" id="PF00326">
    <property type="entry name" value="Peptidase_S9"/>
    <property type="match status" value="1"/>
</dbReference>
<evidence type="ECO:0000256" key="1">
    <source>
        <dbReference type="ARBA" id="ARBA00022801"/>
    </source>
</evidence>
<comment type="caution">
    <text evidence="4">The sequence shown here is derived from an EMBL/GenBank/DDBJ whole genome shotgun (WGS) entry which is preliminary data.</text>
</comment>
<feature type="chain" id="PRO_5026299163" evidence="2">
    <location>
        <begin position="24"/>
        <end position="651"/>
    </location>
</feature>
<feature type="domain" description="Peptidase S9 prolyl oligopeptidase catalytic" evidence="3">
    <location>
        <begin position="435"/>
        <end position="646"/>
    </location>
</feature>